<reference evidence="3 4" key="1">
    <citation type="submission" date="2023-02" db="EMBL/GenBank/DDBJ databases">
        <title>Genome sequence of Mucilaginibacter jinjuensis strain KACC 16571.</title>
        <authorList>
            <person name="Kim S."/>
            <person name="Heo J."/>
            <person name="Kwon S.-W."/>
        </authorList>
    </citation>
    <scope>NUCLEOTIDE SEQUENCE [LARGE SCALE GENOMIC DNA]</scope>
    <source>
        <strain evidence="3 4">KACC 16571</strain>
    </source>
</reference>
<keyword evidence="2" id="KW-0812">Transmembrane</keyword>
<keyword evidence="2" id="KW-1133">Transmembrane helix</keyword>
<sequence>MTWIKFISWLAALYGFYYLLNIAWDLLRGKGAGDKEAAPELHFDETAAPQQVSPEVTEEKNQPASPKAPVEVATSGLGGLRVKELFQHAKLELIAYNQSVTF</sequence>
<keyword evidence="2" id="KW-0472">Membrane</keyword>
<accession>A0ABY7TAS8</accession>
<evidence type="ECO:0000313" key="3">
    <source>
        <dbReference type="EMBL" id="WCT13339.1"/>
    </source>
</evidence>
<dbReference type="Proteomes" id="UP001216139">
    <property type="component" value="Chromosome"/>
</dbReference>
<evidence type="ECO:0000313" key="4">
    <source>
        <dbReference type="Proteomes" id="UP001216139"/>
    </source>
</evidence>
<proteinExistence type="predicted"/>
<protein>
    <submittedName>
        <fullName evidence="3">Uncharacterized protein</fullName>
    </submittedName>
</protein>
<gene>
    <name evidence="3" type="ORF">PQO05_05255</name>
</gene>
<evidence type="ECO:0000256" key="2">
    <source>
        <dbReference type="SAM" id="Phobius"/>
    </source>
</evidence>
<feature type="region of interest" description="Disordered" evidence="1">
    <location>
        <begin position="38"/>
        <end position="71"/>
    </location>
</feature>
<dbReference type="EMBL" id="CP117167">
    <property type="protein sequence ID" value="WCT13339.1"/>
    <property type="molecule type" value="Genomic_DNA"/>
</dbReference>
<evidence type="ECO:0000256" key="1">
    <source>
        <dbReference type="SAM" id="MobiDB-lite"/>
    </source>
</evidence>
<organism evidence="3 4">
    <name type="scientific">Mucilaginibacter jinjuensis</name>
    <dbReference type="NCBI Taxonomy" id="1176721"/>
    <lineage>
        <taxon>Bacteria</taxon>
        <taxon>Pseudomonadati</taxon>
        <taxon>Bacteroidota</taxon>
        <taxon>Sphingobacteriia</taxon>
        <taxon>Sphingobacteriales</taxon>
        <taxon>Sphingobacteriaceae</taxon>
        <taxon>Mucilaginibacter</taxon>
    </lineage>
</organism>
<feature type="transmembrane region" description="Helical" evidence="2">
    <location>
        <begin position="6"/>
        <end position="27"/>
    </location>
</feature>
<keyword evidence="4" id="KW-1185">Reference proteome</keyword>
<dbReference type="RefSeq" id="WP_273631623.1">
    <property type="nucleotide sequence ID" value="NZ_CP117167.1"/>
</dbReference>
<name>A0ABY7TAS8_9SPHI</name>